<dbReference type="InParanoid" id="A8NI40"/>
<dbReference type="CDD" id="cd08987">
    <property type="entry name" value="GH62"/>
    <property type="match status" value="1"/>
</dbReference>
<dbReference type="Proteomes" id="UP000001861">
    <property type="component" value="Unassembled WGS sequence"/>
</dbReference>
<dbReference type="KEGG" id="cci:CC1G_01577"/>
<evidence type="ECO:0000256" key="6">
    <source>
        <dbReference type="ARBA" id="ARBA00022801"/>
    </source>
</evidence>
<dbReference type="SMART" id="SM00236">
    <property type="entry name" value="fCBD"/>
    <property type="match status" value="1"/>
</dbReference>
<evidence type="ECO:0000313" key="13">
    <source>
        <dbReference type="Proteomes" id="UP000001861"/>
    </source>
</evidence>
<feature type="disulfide bond" evidence="14 15">
    <location>
        <begin position="363"/>
        <end position="397"/>
    </location>
</feature>
<keyword evidence="5 8" id="KW-0732">Signal</keyword>
<dbReference type="AlphaFoldDB" id="A8NI40"/>
<sequence>MGVLRALLAASLLAVTVVKAQTADHWAQCGGRGFSGPTTCASGAVCTVVNEWYSQCIPGSNAPAPAPTTTQPAPAPAPSGKLPSSFRWSSSGPLIGPKSDSRRIQGIKDPSVVYHDGRWHVFASTAKTEGYNLVYISFTDWAQAGSASFYYLDQAPLGTGYRAAPQVFYFAPQRLWYLVYQNGNAAYSTNPDINNPAGWTAPRTFYSGMPAIIRNNIGNGHWVDMWVICDSSLCHLFSSDDNGHLYRSQTSLSNFPNGFNEPVIAMQDSNKNRLFEAANVYRIDGSNEYLLLHEAIGSDGRRWFRSWTSTSIAGPWRALADQESNPFARANNVAFTGNAWTRDISHGELIRSGNDQTLPISPCNLRYLYQGLDPNSGGDYNSLPWKLGLLTQTNSAC</sequence>
<dbReference type="VEuPathDB" id="FungiDB:CC1G_01577"/>
<proteinExistence type="evidence at protein level"/>
<evidence type="ECO:0007829" key="15">
    <source>
        <dbReference type="PDB" id="5B6T"/>
    </source>
</evidence>
<reference evidence="12 13" key="1">
    <citation type="journal article" date="2010" name="Proc. Natl. Acad. Sci. U.S.A.">
        <title>Insights into evolution of multicellular fungi from the assembled chromosomes of the mushroom Coprinopsis cinerea (Coprinus cinereus).</title>
        <authorList>
            <person name="Stajich J.E."/>
            <person name="Wilke S.K."/>
            <person name="Ahren D."/>
            <person name="Au C.H."/>
            <person name="Birren B.W."/>
            <person name="Borodovsky M."/>
            <person name="Burns C."/>
            <person name="Canback B."/>
            <person name="Casselton L.A."/>
            <person name="Cheng C.K."/>
            <person name="Deng J."/>
            <person name="Dietrich F.S."/>
            <person name="Fargo D.C."/>
            <person name="Farman M.L."/>
            <person name="Gathman A.C."/>
            <person name="Goldberg J."/>
            <person name="Guigo R."/>
            <person name="Hoegger P.J."/>
            <person name="Hooker J.B."/>
            <person name="Huggins A."/>
            <person name="James T.Y."/>
            <person name="Kamada T."/>
            <person name="Kilaru S."/>
            <person name="Kodira C."/>
            <person name="Kues U."/>
            <person name="Kupfer D."/>
            <person name="Kwan H.S."/>
            <person name="Lomsadze A."/>
            <person name="Li W."/>
            <person name="Lilly W.W."/>
            <person name="Ma L.J."/>
            <person name="Mackey A.J."/>
            <person name="Manning G."/>
            <person name="Martin F."/>
            <person name="Muraguchi H."/>
            <person name="Natvig D.O."/>
            <person name="Palmerini H."/>
            <person name="Ramesh M.A."/>
            <person name="Rehmeyer C.J."/>
            <person name="Roe B.A."/>
            <person name="Shenoy N."/>
            <person name="Stanke M."/>
            <person name="Ter-Hovhannisyan V."/>
            <person name="Tunlid A."/>
            <person name="Velagapudi R."/>
            <person name="Vision T.J."/>
            <person name="Zeng Q."/>
            <person name="Zolan M.E."/>
            <person name="Pukkila P.J."/>
        </authorList>
    </citation>
    <scope>NUCLEOTIDE SEQUENCE [LARGE SCALE GENOMIC DNA]</scope>
    <source>
        <strain evidence="13">Okayama-7 / 130 / ATCC MYA-4618 / FGSC 9003</strain>
    </source>
</reference>
<protein>
    <recommendedName>
        <fullName evidence="8">Alpha-L-arabinofuranosidase</fullName>
        <ecNumber evidence="8">3.2.1.55</ecNumber>
    </recommendedName>
</protein>
<dbReference type="InterPro" id="IPR023296">
    <property type="entry name" value="Glyco_hydro_beta-prop_sf"/>
</dbReference>
<dbReference type="GO" id="GO:0046872">
    <property type="term" value="F:metal ion binding"/>
    <property type="evidence" value="ECO:0007669"/>
    <property type="project" value="UniProtKB-KW"/>
</dbReference>
<dbReference type="Pfam" id="PF00734">
    <property type="entry name" value="CBM_1"/>
    <property type="match status" value="1"/>
</dbReference>
<feature type="region of interest" description="Disordered" evidence="9">
    <location>
        <begin position="64"/>
        <end position="85"/>
    </location>
</feature>
<dbReference type="PROSITE" id="PS51164">
    <property type="entry name" value="CBM1_2"/>
    <property type="match status" value="1"/>
</dbReference>
<dbReference type="PDBsum" id="5B6T"/>
<dbReference type="PANTHER" id="PTHR40631:SF2">
    <property type="entry name" value="ALPHA-L-ARABINOFURANOSIDASE"/>
    <property type="match status" value="1"/>
</dbReference>
<feature type="signal peptide" evidence="10">
    <location>
        <begin position="1"/>
        <end position="20"/>
    </location>
</feature>
<dbReference type="PDB" id="5B6T">
    <property type="method" value="X-ray"/>
    <property type="resolution" value="1.48 A"/>
    <property type="chains" value="A/B=82-397"/>
</dbReference>
<evidence type="ECO:0000256" key="7">
    <source>
        <dbReference type="ARBA" id="ARBA00023295"/>
    </source>
</evidence>
<evidence type="ECO:0000256" key="3">
    <source>
        <dbReference type="ARBA" id="ARBA00007396"/>
    </source>
</evidence>
<comment type="subcellular location">
    <subcellularLocation>
        <location evidence="2 8">Secreted</location>
    </subcellularLocation>
</comment>
<dbReference type="GO" id="GO:0030248">
    <property type="term" value="F:cellulose binding"/>
    <property type="evidence" value="ECO:0007669"/>
    <property type="project" value="InterPro"/>
</dbReference>
<dbReference type="OMA" id="QVDQTMT"/>
<dbReference type="SMR" id="A8NI40"/>
<dbReference type="OrthoDB" id="3156236at2759"/>
<keyword evidence="4 8" id="KW-0964">Secreted</keyword>
<dbReference type="InterPro" id="IPR000254">
    <property type="entry name" value="CBD"/>
</dbReference>
<keyword evidence="13" id="KW-1185">Reference proteome</keyword>
<evidence type="ECO:0000259" key="11">
    <source>
        <dbReference type="PROSITE" id="PS51164"/>
    </source>
</evidence>
<dbReference type="PANTHER" id="PTHR40631">
    <property type="entry name" value="ALPHA-L-ARABINOFURANOSIDASE AXHA-2-RELATED"/>
    <property type="match status" value="1"/>
</dbReference>
<evidence type="ECO:0000256" key="10">
    <source>
        <dbReference type="SAM" id="SignalP"/>
    </source>
</evidence>
<keyword evidence="14 15" id="KW-0479">Metal-binding</keyword>
<accession>A8NI40</accession>
<dbReference type="PDB" id="5B6S">
    <property type="method" value="X-ray"/>
    <property type="resolution" value="1.70 A"/>
    <property type="chains" value="A/B=82-397"/>
</dbReference>
<dbReference type="SUPFAM" id="SSF57180">
    <property type="entry name" value="Cellulose-binding domain"/>
    <property type="match status" value="1"/>
</dbReference>
<dbReference type="PROSITE" id="PS00562">
    <property type="entry name" value="CBM1_1"/>
    <property type="match status" value="1"/>
</dbReference>
<keyword evidence="7 8" id="KW-0326">Glycosidase</keyword>
<keyword evidence="6 8" id="KW-0378">Hydrolase</keyword>
<dbReference type="Pfam" id="PF03664">
    <property type="entry name" value="Glyco_hydro_62"/>
    <property type="match status" value="1"/>
</dbReference>
<dbReference type="GO" id="GO:0045493">
    <property type="term" value="P:xylan catabolic process"/>
    <property type="evidence" value="ECO:0007669"/>
    <property type="project" value="UniProtKB-UniRule"/>
</dbReference>
<dbReference type="RefSeq" id="XP_001833900.1">
    <property type="nucleotide sequence ID" value="XM_001833848.1"/>
</dbReference>
<evidence type="ECO:0000256" key="8">
    <source>
        <dbReference type="RuleBase" id="RU368117"/>
    </source>
</evidence>
<comment type="catalytic activity">
    <reaction evidence="1 8">
        <text>Hydrolysis of terminal non-reducing alpha-L-arabinofuranoside residues in alpha-L-arabinosides.</text>
        <dbReference type="EC" id="3.2.1.55"/>
    </reaction>
</comment>
<dbReference type="GO" id="GO:0046556">
    <property type="term" value="F:alpha-L-arabinofuranosidase activity"/>
    <property type="evidence" value="ECO:0007669"/>
    <property type="project" value="UniProtKB-UniRule"/>
</dbReference>
<comment type="caution">
    <text evidence="12">The sequence shown here is derived from an EMBL/GenBank/DDBJ whole genome shotgun (WGS) entry which is preliminary data.</text>
</comment>
<keyword evidence="14 15" id="KW-0106">Calcium</keyword>
<comment type="similarity">
    <text evidence="3 8">Belongs to the glycosyl hydrolase 62 family.</text>
</comment>
<dbReference type="GO" id="GO:0005576">
    <property type="term" value="C:extracellular region"/>
    <property type="evidence" value="ECO:0007669"/>
    <property type="project" value="UniProtKB-SubCell"/>
</dbReference>
<evidence type="ECO:0000256" key="1">
    <source>
        <dbReference type="ARBA" id="ARBA00001462"/>
    </source>
</evidence>
<dbReference type="SUPFAM" id="SSF75005">
    <property type="entry name" value="Arabinanase/levansucrase/invertase"/>
    <property type="match status" value="1"/>
</dbReference>
<dbReference type="Gene3D" id="2.115.10.20">
    <property type="entry name" value="Glycosyl hydrolase domain, family 43"/>
    <property type="match status" value="1"/>
</dbReference>
<name>A8NI40_COPC7</name>
<evidence type="ECO:0000256" key="2">
    <source>
        <dbReference type="ARBA" id="ARBA00004613"/>
    </source>
</evidence>
<evidence type="ECO:0007829" key="14">
    <source>
        <dbReference type="PDB" id="5B6S"/>
    </source>
</evidence>
<dbReference type="GO" id="GO:0046373">
    <property type="term" value="P:L-arabinose metabolic process"/>
    <property type="evidence" value="ECO:0007669"/>
    <property type="project" value="UniProtKB-UniRule"/>
</dbReference>
<evidence type="ECO:0000313" key="12">
    <source>
        <dbReference type="EMBL" id="EAU87930.1"/>
    </source>
</evidence>
<feature type="domain" description="CBM1" evidence="11">
    <location>
        <begin position="21"/>
        <end position="57"/>
    </location>
</feature>
<feature type="chain" id="PRO_5002724635" description="Alpha-L-arabinofuranosidase" evidence="10">
    <location>
        <begin position="21"/>
        <end position="397"/>
    </location>
</feature>
<dbReference type="PDBsum" id="5B6S"/>
<dbReference type="EMBL" id="AACS02000010">
    <property type="protein sequence ID" value="EAU87930.1"/>
    <property type="molecule type" value="Genomic_DNA"/>
</dbReference>
<organism evidence="12 13">
    <name type="scientific">Coprinopsis cinerea (strain Okayama-7 / 130 / ATCC MYA-4618 / FGSC 9003)</name>
    <name type="common">Inky cap fungus</name>
    <name type="synonym">Hormographiella aspergillata</name>
    <dbReference type="NCBI Taxonomy" id="240176"/>
    <lineage>
        <taxon>Eukaryota</taxon>
        <taxon>Fungi</taxon>
        <taxon>Dikarya</taxon>
        <taxon>Basidiomycota</taxon>
        <taxon>Agaricomycotina</taxon>
        <taxon>Agaricomycetes</taxon>
        <taxon>Agaricomycetidae</taxon>
        <taxon>Agaricales</taxon>
        <taxon>Agaricineae</taxon>
        <taxon>Psathyrellaceae</taxon>
        <taxon>Coprinopsis</taxon>
    </lineage>
</organism>
<dbReference type="InterPro" id="IPR035971">
    <property type="entry name" value="CBD_sf"/>
</dbReference>
<dbReference type="eggNOG" id="ENOG502QR18">
    <property type="taxonomic scope" value="Eukaryota"/>
</dbReference>
<evidence type="ECO:0000256" key="9">
    <source>
        <dbReference type="SAM" id="MobiDB-lite"/>
    </source>
</evidence>
<gene>
    <name evidence="12" type="ORF">CC1G_01577</name>
</gene>
<comment type="function">
    <text evidence="8">Alpha-L-arabinofuranosidase involved in the hydrolysis of xylan, a major structural heterogeneous polysaccharide found in plant biomass representing the second most abundant polysaccharide in the biosphere, after cellulose.</text>
</comment>
<feature type="disulfide bond" evidence="14 15">
    <location>
        <begin position="229"/>
        <end position="234"/>
    </location>
</feature>
<evidence type="ECO:0000256" key="4">
    <source>
        <dbReference type="ARBA" id="ARBA00022525"/>
    </source>
</evidence>
<dbReference type="GeneID" id="6010404"/>
<evidence type="ECO:0000256" key="5">
    <source>
        <dbReference type="ARBA" id="ARBA00022729"/>
    </source>
</evidence>
<feature type="binding site" evidence="14 15">
    <location>
        <position position="346"/>
    </location>
    <ligand>
        <name>Ca(2+)</name>
        <dbReference type="ChEBI" id="CHEBI:29108"/>
    </ligand>
</feature>
<dbReference type="InterPro" id="IPR005193">
    <property type="entry name" value="GH62_arabinosidase"/>
</dbReference>
<keyword evidence="14 15" id="KW-0002">3D-structure</keyword>
<dbReference type="EC" id="3.2.1.55" evidence="8"/>
<reference evidence="14 15" key="2">
    <citation type="journal article" date="2017" name="Appl. Biochem. Biotechnol.">
        <title>Structure of the Catalytic Domain of alpha-L-Arabinofuranosidase from Coprinopsis cinerea, CcAbf62A, Provides Insights into Structure-Function Relationships in Glycoside Hydrolase Family 62.</title>
        <authorList>
            <person name="Tonozuka T."/>
            <person name="Tanaka Y."/>
            <person name="Okuyama S."/>
            <person name="Miyazaki T."/>
            <person name="Nishikawa A."/>
            <person name="Yoshida M."/>
        </authorList>
    </citation>
    <scope>X-RAY CRYSTALLOGRAPHY (1.48 ANGSTROMS) OF 82-397 IN COMPLEX WITH CA(2+)</scope>
    <scope>DISULFIDE BONDS</scope>
</reference>